<comment type="caution">
    <text evidence="3">The sequence shown here is derived from an EMBL/GenBank/DDBJ whole genome shotgun (WGS) entry which is preliminary data.</text>
</comment>
<feature type="region of interest" description="Disordered" evidence="1">
    <location>
        <begin position="142"/>
        <end position="200"/>
    </location>
</feature>
<feature type="domain" description="SprT-like" evidence="2">
    <location>
        <begin position="208"/>
        <end position="330"/>
    </location>
</feature>
<gene>
    <name evidence="3" type="ORF">C7999DRAFT_16436</name>
</gene>
<sequence length="500" mass="55155">MALPGTGGDGYPPSHLSGSPYYPNKRGNTDFADDDHALNSRHKRPRYVQHTQFAGPVAFRAADPPPNYPPLYQPDPHRPHHRYPSPCARFASPEVASSTAATSAVMERTASGHSIRPDPTERCASTELLEDHEAAQRVRGHLAAFRRRNPDSKHERILRNIIKPRSLPPQRRRHNHHPSHSYSHGRRHGGHGQEYGEEGEYPLDNDALESIFSAANEIFFNGRLSQRVTWDWSHASSARFDYGHGHGQGHGGVIGTTALRRHHRRGFETLVVLSAPVLRDDPRYSRRLLISTFLHELIHCYLFICCGFRARGCGGHTPGFRDIAALMDDWVGEEAGLYLRRVEADLDLFRVGGPGGQKENGSWLSGQGGNGAGRLGVPVNVYPCSGMAAEQEEYAGAGTTAAAGPGTGIQKVAWFRGGDAHGQPTQDVAYFSRGSSLSPRPGTPTREAMNKNNNNNYDYNYNSNNSIWRRQNRGGRPLYVYTGDETPAPYVCIHPTGLGP</sequence>
<feature type="compositionally biased region" description="Basic residues" evidence="1">
    <location>
        <begin position="170"/>
        <end position="190"/>
    </location>
</feature>
<protein>
    <recommendedName>
        <fullName evidence="2">SprT-like domain-containing protein</fullName>
    </recommendedName>
</protein>
<evidence type="ECO:0000313" key="3">
    <source>
        <dbReference type="EMBL" id="KAK4245347.1"/>
    </source>
</evidence>
<feature type="compositionally biased region" description="Basic and acidic residues" evidence="1">
    <location>
        <begin position="148"/>
        <end position="158"/>
    </location>
</feature>
<name>A0AAN7CQF1_9PEZI</name>
<dbReference type="Proteomes" id="UP001303647">
    <property type="component" value="Unassembled WGS sequence"/>
</dbReference>
<dbReference type="Pfam" id="PF10263">
    <property type="entry name" value="SprT-like"/>
    <property type="match status" value="1"/>
</dbReference>
<feature type="region of interest" description="Disordered" evidence="1">
    <location>
        <begin position="1"/>
        <end position="81"/>
    </location>
</feature>
<proteinExistence type="predicted"/>
<evidence type="ECO:0000313" key="4">
    <source>
        <dbReference type="Proteomes" id="UP001303647"/>
    </source>
</evidence>
<feature type="compositionally biased region" description="Pro residues" evidence="1">
    <location>
        <begin position="63"/>
        <end position="73"/>
    </location>
</feature>
<feature type="compositionally biased region" description="Gly residues" evidence="1">
    <location>
        <begin position="1"/>
        <end position="10"/>
    </location>
</feature>
<reference evidence="3" key="2">
    <citation type="submission" date="2023-05" db="EMBL/GenBank/DDBJ databases">
        <authorList>
            <consortium name="Lawrence Berkeley National Laboratory"/>
            <person name="Steindorff A."/>
            <person name="Hensen N."/>
            <person name="Bonometti L."/>
            <person name="Westerberg I."/>
            <person name="Brannstrom I.O."/>
            <person name="Guillou S."/>
            <person name="Cros-Aarteil S."/>
            <person name="Calhoun S."/>
            <person name="Haridas S."/>
            <person name="Kuo A."/>
            <person name="Mondo S."/>
            <person name="Pangilinan J."/>
            <person name="Riley R."/>
            <person name="Labutti K."/>
            <person name="Andreopoulos B."/>
            <person name="Lipzen A."/>
            <person name="Chen C."/>
            <person name="Yanf M."/>
            <person name="Daum C."/>
            <person name="Ng V."/>
            <person name="Clum A."/>
            <person name="Ohm R."/>
            <person name="Martin F."/>
            <person name="Silar P."/>
            <person name="Natvig D."/>
            <person name="Lalanne C."/>
            <person name="Gautier V."/>
            <person name="Ament-Velasquez S.L."/>
            <person name="Kruys A."/>
            <person name="Hutchinson M.I."/>
            <person name="Powell A.J."/>
            <person name="Barry K."/>
            <person name="Miller A.N."/>
            <person name="Grigoriev I.V."/>
            <person name="Debuchy R."/>
            <person name="Gladieux P."/>
            <person name="Thoren M.H."/>
            <person name="Johannesson H."/>
        </authorList>
    </citation>
    <scope>NUCLEOTIDE SEQUENCE</scope>
    <source>
        <strain evidence="3">CBS 359.72</strain>
    </source>
</reference>
<dbReference type="InterPro" id="IPR006640">
    <property type="entry name" value="SprT-like_domain"/>
</dbReference>
<dbReference type="EMBL" id="MU857703">
    <property type="protein sequence ID" value="KAK4245347.1"/>
    <property type="molecule type" value="Genomic_DNA"/>
</dbReference>
<feature type="region of interest" description="Disordered" evidence="1">
    <location>
        <begin position="98"/>
        <end position="119"/>
    </location>
</feature>
<keyword evidence="4" id="KW-1185">Reference proteome</keyword>
<organism evidence="3 4">
    <name type="scientific">Corynascus novoguineensis</name>
    <dbReference type="NCBI Taxonomy" id="1126955"/>
    <lineage>
        <taxon>Eukaryota</taxon>
        <taxon>Fungi</taxon>
        <taxon>Dikarya</taxon>
        <taxon>Ascomycota</taxon>
        <taxon>Pezizomycotina</taxon>
        <taxon>Sordariomycetes</taxon>
        <taxon>Sordariomycetidae</taxon>
        <taxon>Sordariales</taxon>
        <taxon>Chaetomiaceae</taxon>
        <taxon>Corynascus</taxon>
    </lineage>
</organism>
<dbReference type="GO" id="GO:0006950">
    <property type="term" value="P:response to stress"/>
    <property type="evidence" value="ECO:0007669"/>
    <property type="project" value="UniProtKB-ARBA"/>
</dbReference>
<accession>A0AAN7CQF1</accession>
<evidence type="ECO:0000259" key="2">
    <source>
        <dbReference type="Pfam" id="PF10263"/>
    </source>
</evidence>
<feature type="region of interest" description="Disordered" evidence="1">
    <location>
        <begin position="433"/>
        <end position="456"/>
    </location>
</feature>
<reference evidence="3" key="1">
    <citation type="journal article" date="2023" name="Mol. Phylogenet. Evol.">
        <title>Genome-scale phylogeny and comparative genomics of the fungal order Sordariales.</title>
        <authorList>
            <person name="Hensen N."/>
            <person name="Bonometti L."/>
            <person name="Westerberg I."/>
            <person name="Brannstrom I.O."/>
            <person name="Guillou S."/>
            <person name="Cros-Aarteil S."/>
            <person name="Calhoun S."/>
            <person name="Haridas S."/>
            <person name="Kuo A."/>
            <person name="Mondo S."/>
            <person name="Pangilinan J."/>
            <person name="Riley R."/>
            <person name="LaButti K."/>
            <person name="Andreopoulos B."/>
            <person name="Lipzen A."/>
            <person name="Chen C."/>
            <person name="Yan M."/>
            <person name="Daum C."/>
            <person name="Ng V."/>
            <person name="Clum A."/>
            <person name="Steindorff A."/>
            <person name="Ohm R.A."/>
            <person name="Martin F."/>
            <person name="Silar P."/>
            <person name="Natvig D.O."/>
            <person name="Lalanne C."/>
            <person name="Gautier V."/>
            <person name="Ament-Velasquez S.L."/>
            <person name="Kruys A."/>
            <person name="Hutchinson M.I."/>
            <person name="Powell A.J."/>
            <person name="Barry K."/>
            <person name="Miller A.N."/>
            <person name="Grigoriev I.V."/>
            <person name="Debuchy R."/>
            <person name="Gladieux P."/>
            <person name="Hiltunen Thoren M."/>
            <person name="Johannesson H."/>
        </authorList>
    </citation>
    <scope>NUCLEOTIDE SEQUENCE</scope>
    <source>
        <strain evidence="3">CBS 359.72</strain>
    </source>
</reference>
<evidence type="ECO:0000256" key="1">
    <source>
        <dbReference type="SAM" id="MobiDB-lite"/>
    </source>
</evidence>
<dbReference type="AlphaFoldDB" id="A0AAN7CQF1"/>